<keyword evidence="2" id="KW-1185">Reference proteome</keyword>
<name>A0A4Y2AXW2_ARAVE</name>
<comment type="caution">
    <text evidence="1">The sequence shown here is derived from an EMBL/GenBank/DDBJ whole genome shotgun (WGS) entry which is preliminary data.</text>
</comment>
<protein>
    <submittedName>
        <fullName evidence="1">Uncharacterized protein</fullName>
    </submittedName>
</protein>
<dbReference type="Proteomes" id="UP000499080">
    <property type="component" value="Unassembled WGS sequence"/>
</dbReference>
<proteinExistence type="predicted"/>
<reference evidence="1 2" key="1">
    <citation type="journal article" date="2019" name="Sci. Rep.">
        <title>Orb-weaving spider Araneus ventricosus genome elucidates the spidroin gene catalogue.</title>
        <authorList>
            <person name="Kono N."/>
            <person name="Nakamura H."/>
            <person name="Ohtoshi R."/>
            <person name="Moran D.A.P."/>
            <person name="Shinohara A."/>
            <person name="Yoshida Y."/>
            <person name="Fujiwara M."/>
            <person name="Mori M."/>
            <person name="Tomita M."/>
            <person name="Arakawa K."/>
        </authorList>
    </citation>
    <scope>NUCLEOTIDE SEQUENCE [LARGE SCALE GENOMIC DNA]</scope>
</reference>
<evidence type="ECO:0000313" key="2">
    <source>
        <dbReference type="Proteomes" id="UP000499080"/>
    </source>
</evidence>
<organism evidence="1 2">
    <name type="scientific">Araneus ventricosus</name>
    <name type="common">Orbweaver spider</name>
    <name type="synonym">Epeira ventricosa</name>
    <dbReference type="NCBI Taxonomy" id="182803"/>
    <lineage>
        <taxon>Eukaryota</taxon>
        <taxon>Metazoa</taxon>
        <taxon>Ecdysozoa</taxon>
        <taxon>Arthropoda</taxon>
        <taxon>Chelicerata</taxon>
        <taxon>Arachnida</taxon>
        <taxon>Araneae</taxon>
        <taxon>Araneomorphae</taxon>
        <taxon>Entelegynae</taxon>
        <taxon>Araneoidea</taxon>
        <taxon>Araneidae</taxon>
        <taxon>Araneus</taxon>
    </lineage>
</organism>
<evidence type="ECO:0000313" key="1">
    <source>
        <dbReference type="EMBL" id="GBL84593.1"/>
    </source>
</evidence>
<sequence length="106" mass="12296">MHPSLGSWLAAVQRRLNWNVRLIVTRNLLTTAGRFKTLESSDKEVKHTMFALLKGFFPLKLIVSSLDTLIDSEKSSEKGTRLSDGKWDRFMLRTMNEIARRKEMSR</sequence>
<accession>A0A4Y2AXW2</accession>
<dbReference type="EMBL" id="BGPR01000038">
    <property type="protein sequence ID" value="GBL84593.1"/>
    <property type="molecule type" value="Genomic_DNA"/>
</dbReference>
<gene>
    <name evidence="1" type="ORF">AVEN_191061_1</name>
</gene>
<dbReference type="AlphaFoldDB" id="A0A4Y2AXW2"/>